<dbReference type="Proteomes" id="UP000054771">
    <property type="component" value="Unassembled WGS sequence"/>
</dbReference>
<keyword evidence="1" id="KW-0472">Membrane</keyword>
<proteinExistence type="predicted"/>
<protein>
    <submittedName>
        <fullName evidence="2">Uncharacterized protein</fullName>
    </submittedName>
</protein>
<gene>
    <name evidence="2" type="ORF">ASPCAL14554</name>
</gene>
<name>A0A0U5CK16_ASPCI</name>
<keyword evidence="1" id="KW-0812">Transmembrane</keyword>
<reference evidence="3" key="1">
    <citation type="journal article" date="2016" name="Genome Announc.">
        <title>Draft genome sequences of fungus Aspergillus calidoustus.</title>
        <authorList>
            <person name="Horn F."/>
            <person name="Linde J."/>
            <person name="Mattern D.J."/>
            <person name="Walther G."/>
            <person name="Guthke R."/>
            <person name="Scherlach K."/>
            <person name="Martin K."/>
            <person name="Brakhage A.A."/>
            <person name="Petzke L."/>
            <person name="Valiante V."/>
        </authorList>
    </citation>
    <scope>NUCLEOTIDE SEQUENCE [LARGE SCALE GENOMIC DNA]</scope>
    <source>
        <strain evidence="3">SF006504</strain>
    </source>
</reference>
<evidence type="ECO:0000256" key="1">
    <source>
        <dbReference type="SAM" id="Phobius"/>
    </source>
</evidence>
<keyword evidence="1" id="KW-1133">Transmembrane helix</keyword>
<dbReference type="EMBL" id="CDMC01000026">
    <property type="protein sequence ID" value="CEL11452.1"/>
    <property type="molecule type" value="Genomic_DNA"/>
</dbReference>
<evidence type="ECO:0000313" key="3">
    <source>
        <dbReference type="Proteomes" id="UP000054771"/>
    </source>
</evidence>
<evidence type="ECO:0000313" key="2">
    <source>
        <dbReference type="EMBL" id="CEL11452.1"/>
    </source>
</evidence>
<dbReference type="AlphaFoldDB" id="A0A0U5CK16"/>
<feature type="transmembrane region" description="Helical" evidence="1">
    <location>
        <begin position="20"/>
        <end position="37"/>
    </location>
</feature>
<organism evidence="2 3">
    <name type="scientific">Aspergillus calidoustus</name>
    <dbReference type="NCBI Taxonomy" id="454130"/>
    <lineage>
        <taxon>Eukaryota</taxon>
        <taxon>Fungi</taxon>
        <taxon>Dikarya</taxon>
        <taxon>Ascomycota</taxon>
        <taxon>Pezizomycotina</taxon>
        <taxon>Eurotiomycetes</taxon>
        <taxon>Eurotiomycetidae</taxon>
        <taxon>Eurotiales</taxon>
        <taxon>Aspergillaceae</taxon>
        <taxon>Aspergillus</taxon>
        <taxon>Aspergillus subgen. Nidulantes</taxon>
    </lineage>
</organism>
<accession>A0A0U5CK16</accession>
<keyword evidence="3" id="KW-1185">Reference proteome</keyword>
<sequence>MAQFLSRLSASKCTMWSDVVLFAQPCLFGVLGICLPLNRQRPDYYHPDQSSFRRYCTETNGIDHAGALEISSPHQNWLWMIDHPLHLGPAGPGLKAQGTSRQGFRRSQARRFSGKATAPIRKDAFITTGCWQRAEYR</sequence>